<name>S9TCL7_9TRYP</name>
<sequence length="70" mass="8527">MKESGFLKPARLVSNRRKKCEAMKKNKRLKKNEIKPFEQKKRRNRKKKRERERCAYGTGKYYFSNTTKVT</sequence>
<comment type="caution">
    <text evidence="2">The sequence shown here is derived from an EMBL/GenBank/DDBJ whole genome shotgun (WGS) entry which is preliminary data.</text>
</comment>
<organism evidence="2 3">
    <name type="scientific">Strigomonas culicis</name>
    <dbReference type="NCBI Taxonomy" id="28005"/>
    <lineage>
        <taxon>Eukaryota</taxon>
        <taxon>Discoba</taxon>
        <taxon>Euglenozoa</taxon>
        <taxon>Kinetoplastea</taxon>
        <taxon>Metakinetoplastina</taxon>
        <taxon>Trypanosomatida</taxon>
        <taxon>Trypanosomatidae</taxon>
        <taxon>Strigomonadinae</taxon>
        <taxon>Strigomonas</taxon>
    </lineage>
</organism>
<gene>
    <name evidence="2" type="ORF">STCU_11779</name>
</gene>
<dbReference type="Proteomes" id="UP000015354">
    <property type="component" value="Unassembled WGS sequence"/>
</dbReference>
<evidence type="ECO:0000313" key="3">
    <source>
        <dbReference type="Proteomes" id="UP000015354"/>
    </source>
</evidence>
<evidence type="ECO:0000313" key="2">
    <source>
        <dbReference type="EMBL" id="EPY15772.1"/>
    </source>
</evidence>
<keyword evidence="3" id="KW-1185">Reference proteome</keyword>
<proteinExistence type="predicted"/>
<feature type="region of interest" description="Disordered" evidence="1">
    <location>
        <begin position="1"/>
        <end position="54"/>
    </location>
</feature>
<reference evidence="2 3" key="1">
    <citation type="journal article" date="2013" name="PLoS ONE">
        <title>Predicting the Proteins of Angomonas deanei, Strigomonas culicis and Their Respective Endosymbionts Reveals New Aspects of the Trypanosomatidae Family.</title>
        <authorList>
            <person name="Motta M.C."/>
            <person name="Martins A.C."/>
            <person name="de Souza S.S."/>
            <person name="Catta-Preta C.M."/>
            <person name="Silva R."/>
            <person name="Klein C.C."/>
            <person name="de Almeida L.G."/>
            <person name="de Lima Cunha O."/>
            <person name="Ciapina L.P."/>
            <person name="Brocchi M."/>
            <person name="Colabardini A.C."/>
            <person name="de Araujo Lima B."/>
            <person name="Machado C.R."/>
            <person name="de Almeida Soares C.M."/>
            <person name="Probst C.M."/>
            <person name="de Menezes C.B."/>
            <person name="Thompson C.E."/>
            <person name="Bartholomeu D.C."/>
            <person name="Gradia D.F."/>
            <person name="Pavoni D.P."/>
            <person name="Grisard E.C."/>
            <person name="Fantinatti-Garboggini F."/>
            <person name="Marchini F.K."/>
            <person name="Rodrigues-Luiz G.F."/>
            <person name="Wagner G."/>
            <person name="Goldman G.H."/>
            <person name="Fietto J.L."/>
            <person name="Elias M.C."/>
            <person name="Goldman M.H."/>
            <person name="Sagot M.F."/>
            <person name="Pereira M."/>
            <person name="Stoco P.H."/>
            <person name="de Mendonca-Neto R.P."/>
            <person name="Teixeira S.M."/>
            <person name="Maciel T.E."/>
            <person name="de Oliveira Mendes T.A."/>
            <person name="Urmenyi T.P."/>
            <person name="de Souza W."/>
            <person name="Schenkman S."/>
            <person name="de Vasconcelos A.T."/>
        </authorList>
    </citation>
    <scope>NUCLEOTIDE SEQUENCE [LARGE SCALE GENOMIC DNA]</scope>
</reference>
<feature type="compositionally biased region" description="Basic residues" evidence="1">
    <location>
        <begin position="14"/>
        <end position="30"/>
    </location>
</feature>
<accession>S9TCL7</accession>
<protein>
    <submittedName>
        <fullName evidence="2">Uncharacterized protein</fullName>
    </submittedName>
</protein>
<dbReference type="EMBL" id="ATMH01011760">
    <property type="protein sequence ID" value="EPY15772.1"/>
    <property type="molecule type" value="Genomic_DNA"/>
</dbReference>
<feature type="compositionally biased region" description="Basic residues" evidence="1">
    <location>
        <begin position="40"/>
        <end position="50"/>
    </location>
</feature>
<dbReference type="AlphaFoldDB" id="S9TCL7"/>
<evidence type="ECO:0000256" key="1">
    <source>
        <dbReference type="SAM" id="MobiDB-lite"/>
    </source>
</evidence>